<sequence length="355" mass="39453">MDSPRDSAPGRIFGERLAEKIPPIPESSPLPGPLSVDTESAVRNKTSDPALARTDGQTTEEIAHSQRFALRSLPAWIRSVDEPEEDEATATDRLLPSQPNGAFVAQHNHSPSSSSKPQPNHATTNSLFDDASPPVNRESRWVTFSRTIQYPREPGREEQHVTSEWLNENHGDYLQPWRGKLLEGDSPEYPLHSGGRRDIWIKRFRKTLLRSPIVPLILRMTVWCFSLSALALGGSIQHMSNEGHHPQGPSALMAIIVDAVALVYLLYITFDEYTSKPLGLRSPSAKARLLLLDIFFIVFDSANLSLAFASLSEVTGSCTEAEVNQTIDPRNDVALLAWLMTFSISVLRLVERVTQ</sequence>
<keyword evidence="2" id="KW-0812">Transmembrane</keyword>
<dbReference type="PhylomeDB" id="A0A0A2JFT4"/>
<keyword evidence="2" id="KW-1133">Transmembrane helix</keyword>
<feature type="compositionally biased region" description="Polar residues" evidence="1">
    <location>
        <begin position="107"/>
        <end position="127"/>
    </location>
</feature>
<comment type="caution">
    <text evidence="3">The sequence shown here is derived from an EMBL/GenBank/DDBJ whole genome shotgun (WGS) entry which is preliminary data.</text>
</comment>
<evidence type="ECO:0000256" key="1">
    <source>
        <dbReference type="SAM" id="MobiDB-lite"/>
    </source>
</evidence>
<name>A0A0A2JFT4_PENEN</name>
<evidence type="ECO:0000313" key="3">
    <source>
        <dbReference type="EMBL" id="KGO53553.1"/>
    </source>
</evidence>
<evidence type="ECO:0008006" key="5">
    <source>
        <dbReference type="Google" id="ProtNLM"/>
    </source>
</evidence>
<gene>
    <name evidence="3" type="ORF">PEX2_061610</name>
</gene>
<dbReference type="AlphaFoldDB" id="A0A0A2JFT4"/>
<feature type="transmembrane region" description="Helical" evidence="2">
    <location>
        <begin position="248"/>
        <end position="268"/>
    </location>
</feature>
<dbReference type="VEuPathDB" id="FungiDB:PEXP_067800"/>
<feature type="transmembrane region" description="Helical" evidence="2">
    <location>
        <begin position="331"/>
        <end position="350"/>
    </location>
</feature>
<evidence type="ECO:0000256" key="2">
    <source>
        <dbReference type="SAM" id="Phobius"/>
    </source>
</evidence>
<accession>A0A0A2JFT4</accession>
<proteinExistence type="predicted"/>
<feature type="compositionally biased region" description="Pro residues" evidence="1">
    <location>
        <begin position="22"/>
        <end position="32"/>
    </location>
</feature>
<organism evidence="3 4">
    <name type="scientific">Penicillium expansum</name>
    <name type="common">Blue mold rot fungus</name>
    <dbReference type="NCBI Taxonomy" id="27334"/>
    <lineage>
        <taxon>Eukaryota</taxon>
        <taxon>Fungi</taxon>
        <taxon>Dikarya</taxon>
        <taxon>Ascomycota</taxon>
        <taxon>Pezizomycotina</taxon>
        <taxon>Eurotiomycetes</taxon>
        <taxon>Eurotiomycetidae</taxon>
        <taxon>Eurotiales</taxon>
        <taxon>Aspergillaceae</taxon>
        <taxon>Penicillium</taxon>
    </lineage>
</organism>
<evidence type="ECO:0000313" key="4">
    <source>
        <dbReference type="Proteomes" id="UP000030143"/>
    </source>
</evidence>
<keyword evidence="2" id="KW-0472">Membrane</keyword>
<dbReference type="Proteomes" id="UP000030143">
    <property type="component" value="Unassembled WGS sequence"/>
</dbReference>
<dbReference type="PANTHER" id="PTHR36819:SF1">
    <property type="entry name" value="REGULATOR OF PHOSPHOLIPASE D SRF1"/>
    <property type="match status" value="1"/>
</dbReference>
<dbReference type="HOGENOM" id="CLU_027163_0_0_1"/>
<feature type="transmembrane region" description="Helical" evidence="2">
    <location>
        <begin position="213"/>
        <end position="236"/>
    </location>
</feature>
<dbReference type="GO" id="GO:0071944">
    <property type="term" value="C:cell periphery"/>
    <property type="evidence" value="ECO:0007669"/>
    <property type="project" value="TreeGrafter"/>
</dbReference>
<dbReference type="OrthoDB" id="2589563at2759"/>
<keyword evidence="4" id="KW-1185">Reference proteome</keyword>
<protein>
    <recommendedName>
        <fullName evidence="5">Regulator of phospholipase D SRF1</fullName>
    </recommendedName>
</protein>
<feature type="region of interest" description="Disordered" evidence="1">
    <location>
        <begin position="1"/>
        <end position="67"/>
    </location>
</feature>
<dbReference type="EMBL" id="JQFZ01000250">
    <property type="protein sequence ID" value="KGO53553.1"/>
    <property type="molecule type" value="Genomic_DNA"/>
</dbReference>
<feature type="region of interest" description="Disordered" evidence="1">
    <location>
        <begin position="82"/>
        <end position="134"/>
    </location>
</feature>
<dbReference type="PANTHER" id="PTHR36819">
    <property type="entry name" value="REGULATOR OF PHOSPHOLIPASE D SRF1"/>
    <property type="match status" value="1"/>
</dbReference>
<dbReference type="InterPro" id="IPR037737">
    <property type="entry name" value="Srf1"/>
</dbReference>
<reference evidence="3 4" key="1">
    <citation type="journal article" date="2015" name="Mol. Plant Microbe Interact.">
        <title>Genome, transcriptome, and functional analyses of Penicillium expansum provide new insights into secondary metabolism and pathogenicity.</title>
        <authorList>
            <person name="Ballester A.R."/>
            <person name="Marcet-Houben M."/>
            <person name="Levin E."/>
            <person name="Sela N."/>
            <person name="Selma-Lazaro C."/>
            <person name="Carmona L."/>
            <person name="Wisniewski M."/>
            <person name="Droby S."/>
            <person name="Gonzalez-Candelas L."/>
            <person name="Gabaldon T."/>
        </authorList>
    </citation>
    <scope>NUCLEOTIDE SEQUENCE [LARGE SCALE GENOMIC DNA]</scope>
    <source>
        <strain evidence="3 4">MD-8</strain>
    </source>
</reference>
<feature type="transmembrane region" description="Helical" evidence="2">
    <location>
        <begin position="289"/>
        <end position="311"/>
    </location>
</feature>
<dbReference type="GeneID" id="27678852"/>
<dbReference type="GO" id="GO:0000324">
    <property type="term" value="C:fungal-type vacuole"/>
    <property type="evidence" value="ECO:0007669"/>
    <property type="project" value="TreeGrafter"/>
</dbReference>
<dbReference type="RefSeq" id="XP_016596155.1">
    <property type="nucleotide sequence ID" value="XM_016743432.1"/>
</dbReference>